<keyword evidence="3" id="KW-1185">Reference proteome</keyword>
<keyword evidence="1" id="KW-0812">Transmembrane</keyword>
<evidence type="ECO:0000256" key="1">
    <source>
        <dbReference type="SAM" id="Phobius"/>
    </source>
</evidence>
<evidence type="ECO:0000313" key="3">
    <source>
        <dbReference type="Proteomes" id="UP000325579"/>
    </source>
</evidence>
<reference evidence="2 3" key="1">
    <citation type="submission" date="2019-04" db="EMBL/GenBank/DDBJ databases">
        <authorList>
            <consortium name="DOE Joint Genome Institute"/>
            <person name="Mondo S."/>
            <person name="Kjaerbolling I."/>
            <person name="Vesth T."/>
            <person name="Frisvad J.C."/>
            <person name="Nybo J.L."/>
            <person name="Theobald S."/>
            <person name="Kildgaard S."/>
            <person name="Isbrandt T."/>
            <person name="Kuo A."/>
            <person name="Sato A."/>
            <person name="Lyhne E.K."/>
            <person name="Kogle M.E."/>
            <person name="Wiebenga A."/>
            <person name="Kun R.S."/>
            <person name="Lubbers R.J."/>
            <person name="Makela M.R."/>
            <person name="Barry K."/>
            <person name="Chovatia M."/>
            <person name="Clum A."/>
            <person name="Daum C."/>
            <person name="Haridas S."/>
            <person name="He G."/>
            <person name="LaButti K."/>
            <person name="Lipzen A."/>
            <person name="Riley R."/>
            <person name="Salamov A."/>
            <person name="Simmons B.A."/>
            <person name="Magnuson J.K."/>
            <person name="Henrissat B."/>
            <person name="Mortensen U.H."/>
            <person name="Larsen T.O."/>
            <person name="Devries R.P."/>
            <person name="Grigoriev I.V."/>
            <person name="Machida M."/>
            <person name="Baker S.E."/>
            <person name="Andersen M.R."/>
            <person name="Cantor M.N."/>
            <person name="Hua S.X."/>
        </authorList>
    </citation>
    <scope>NUCLEOTIDE SEQUENCE [LARGE SCALE GENOMIC DNA]</scope>
    <source>
        <strain evidence="2 3">CBS 119388</strain>
    </source>
</reference>
<accession>A0A5N7CT89</accession>
<keyword evidence="1" id="KW-1133">Transmembrane helix</keyword>
<organism evidence="2 3">
    <name type="scientific">Aspergillus pseudonomiae</name>
    <dbReference type="NCBI Taxonomy" id="1506151"/>
    <lineage>
        <taxon>Eukaryota</taxon>
        <taxon>Fungi</taxon>
        <taxon>Dikarya</taxon>
        <taxon>Ascomycota</taxon>
        <taxon>Pezizomycotina</taxon>
        <taxon>Eurotiomycetes</taxon>
        <taxon>Eurotiomycetidae</taxon>
        <taxon>Eurotiales</taxon>
        <taxon>Aspergillaceae</taxon>
        <taxon>Aspergillus</taxon>
        <taxon>Aspergillus subgen. Circumdati</taxon>
    </lineage>
</organism>
<dbReference type="RefSeq" id="XP_031934157.1">
    <property type="nucleotide sequence ID" value="XM_032084011.1"/>
</dbReference>
<evidence type="ECO:0000313" key="2">
    <source>
        <dbReference type="EMBL" id="KAE8396838.1"/>
    </source>
</evidence>
<protein>
    <submittedName>
        <fullName evidence="2">Uncharacterized protein</fullName>
    </submittedName>
</protein>
<name>A0A5N7CT89_9EURO</name>
<gene>
    <name evidence="2" type="ORF">BDV37DRAFT_267254</name>
</gene>
<feature type="transmembrane region" description="Helical" evidence="1">
    <location>
        <begin position="13"/>
        <end position="34"/>
    </location>
</feature>
<dbReference type="GeneID" id="43668702"/>
<dbReference type="AlphaFoldDB" id="A0A5N7CT89"/>
<proteinExistence type="predicted"/>
<dbReference type="Proteomes" id="UP000325579">
    <property type="component" value="Unassembled WGS sequence"/>
</dbReference>
<sequence>MFDLLLHAQSAELFYYLILSASRMTLFSICIILIKNSQWNGTRSLNGRGRREL</sequence>
<dbReference type="EMBL" id="ML736972">
    <property type="protein sequence ID" value="KAE8396838.1"/>
    <property type="molecule type" value="Genomic_DNA"/>
</dbReference>
<keyword evidence="1" id="KW-0472">Membrane</keyword>